<keyword evidence="6" id="KW-1003">Cell membrane</keyword>
<keyword evidence="4 6" id="KW-1133">Transmembrane helix</keyword>
<dbReference type="Pfam" id="PF02104">
    <property type="entry name" value="SURF1"/>
    <property type="match status" value="1"/>
</dbReference>
<feature type="transmembrane region" description="Helical" evidence="6">
    <location>
        <begin position="20"/>
        <end position="39"/>
    </location>
</feature>
<comment type="similarity">
    <text evidence="2 6">Belongs to the SURF1 family.</text>
</comment>
<dbReference type="PROSITE" id="PS50895">
    <property type="entry name" value="SURF1"/>
    <property type="match status" value="1"/>
</dbReference>
<evidence type="ECO:0000313" key="8">
    <source>
        <dbReference type="EMBL" id="TWD14797.1"/>
    </source>
</evidence>
<evidence type="ECO:0000256" key="1">
    <source>
        <dbReference type="ARBA" id="ARBA00004370"/>
    </source>
</evidence>
<proteinExistence type="inferred from homology"/>
<evidence type="ECO:0000256" key="3">
    <source>
        <dbReference type="ARBA" id="ARBA00022692"/>
    </source>
</evidence>
<evidence type="ECO:0000256" key="4">
    <source>
        <dbReference type="ARBA" id="ARBA00022989"/>
    </source>
</evidence>
<evidence type="ECO:0000313" key="9">
    <source>
        <dbReference type="Proteomes" id="UP000315628"/>
    </source>
</evidence>
<reference evidence="8 9" key="1">
    <citation type="submission" date="2019-06" db="EMBL/GenBank/DDBJ databases">
        <title>Sequencing the genomes of 1000 actinobacteria strains.</title>
        <authorList>
            <person name="Klenk H.-P."/>
        </authorList>
    </citation>
    <scope>NUCLEOTIDE SEQUENCE [LARGE SCALE GENOMIC DNA]</scope>
    <source>
        <strain evidence="8 9">DSM 18935</strain>
    </source>
</reference>
<evidence type="ECO:0000256" key="2">
    <source>
        <dbReference type="ARBA" id="ARBA00007165"/>
    </source>
</evidence>
<keyword evidence="9" id="KW-1185">Reference proteome</keyword>
<dbReference type="InterPro" id="IPR045214">
    <property type="entry name" value="Surf1/Surf4"/>
</dbReference>
<accession>A0A560WAW2</accession>
<dbReference type="PANTHER" id="PTHR23427:SF2">
    <property type="entry name" value="SURFEIT LOCUS PROTEIN 1"/>
    <property type="match status" value="1"/>
</dbReference>
<evidence type="ECO:0000256" key="6">
    <source>
        <dbReference type="RuleBase" id="RU363076"/>
    </source>
</evidence>
<gene>
    <name evidence="8" type="ORF">FB557_2222</name>
</gene>
<dbReference type="AlphaFoldDB" id="A0A560WAW2"/>
<feature type="region of interest" description="Disordered" evidence="7">
    <location>
        <begin position="246"/>
        <end position="266"/>
    </location>
</feature>
<evidence type="ECO:0000256" key="7">
    <source>
        <dbReference type="SAM" id="MobiDB-lite"/>
    </source>
</evidence>
<dbReference type="InterPro" id="IPR002994">
    <property type="entry name" value="Surf1/Shy1"/>
</dbReference>
<dbReference type="GO" id="GO:0005886">
    <property type="term" value="C:plasma membrane"/>
    <property type="evidence" value="ECO:0007669"/>
    <property type="project" value="UniProtKB-SubCell"/>
</dbReference>
<keyword evidence="3 6" id="KW-0812">Transmembrane</keyword>
<sequence>MSAEHRAVLRRSLTLRWLRWWLVALLVAVGAYVLGQWQWGKYEDRAARADRVERHYEAAPVPVEQVLDDAPVSQDREWTRVEASGRYAGDDLVVRNRPRDGDYGYEVLSRLVLADGRSLVVDRGWIPFAEGGATVAPDIPPAPEGEVNVLGWVRLGEPSFERDMPPGQVASINLPEVSEAWDEPVLGGYIVRDTGAGVREGAGSPLALDRPSTGTGPHLAYAIQWWLVIPAGFAVVWFAARREEREARGEPRARPAKVRIWDEEDA</sequence>
<comment type="subcellular location">
    <subcellularLocation>
        <location evidence="6">Cell membrane</location>
        <topology evidence="6">Multi-pass membrane protein</topology>
    </subcellularLocation>
    <subcellularLocation>
        <location evidence="1">Membrane</location>
    </subcellularLocation>
</comment>
<protein>
    <recommendedName>
        <fullName evidence="6">SURF1-like protein</fullName>
    </recommendedName>
</protein>
<keyword evidence="5 6" id="KW-0472">Membrane</keyword>
<name>A0A560WAW2_9MICO</name>
<comment type="caution">
    <text evidence="8">The sequence shown here is derived from an EMBL/GenBank/DDBJ whole genome shotgun (WGS) entry which is preliminary data.</text>
</comment>
<dbReference type="Proteomes" id="UP000315628">
    <property type="component" value="Unassembled WGS sequence"/>
</dbReference>
<dbReference type="PANTHER" id="PTHR23427">
    <property type="entry name" value="SURFEIT LOCUS PROTEIN"/>
    <property type="match status" value="1"/>
</dbReference>
<evidence type="ECO:0000256" key="5">
    <source>
        <dbReference type="ARBA" id="ARBA00023136"/>
    </source>
</evidence>
<dbReference type="CDD" id="cd06662">
    <property type="entry name" value="SURF1"/>
    <property type="match status" value="1"/>
</dbReference>
<dbReference type="EMBL" id="VIUW01000003">
    <property type="protein sequence ID" value="TWD14797.1"/>
    <property type="molecule type" value="Genomic_DNA"/>
</dbReference>
<feature type="transmembrane region" description="Helical" evidence="6">
    <location>
        <begin position="219"/>
        <end position="240"/>
    </location>
</feature>
<organism evidence="8 9">
    <name type="scientific">Marihabitans asiaticum</name>
    <dbReference type="NCBI Taxonomy" id="415218"/>
    <lineage>
        <taxon>Bacteria</taxon>
        <taxon>Bacillati</taxon>
        <taxon>Actinomycetota</taxon>
        <taxon>Actinomycetes</taxon>
        <taxon>Micrococcales</taxon>
        <taxon>Intrasporangiaceae</taxon>
        <taxon>Marihabitans</taxon>
    </lineage>
</organism>